<evidence type="ECO:0000313" key="3">
    <source>
        <dbReference type="EMBL" id="MCL6284676.1"/>
    </source>
</evidence>
<keyword evidence="3" id="KW-0966">Cell projection</keyword>
<evidence type="ECO:0000313" key="4">
    <source>
        <dbReference type="Proteomes" id="UP001203880"/>
    </source>
</evidence>
<comment type="caution">
    <text evidence="3">The sequence shown here is derived from an EMBL/GenBank/DDBJ whole genome shotgun (WGS) entry which is preliminary data.</text>
</comment>
<keyword evidence="4" id="KW-1185">Reference proteome</keyword>
<feature type="region of interest" description="Disordered" evidence="1">
    <location>
        <begin position="75"/>
        <end position="127"/>
    </location>
</feature>
<dbReference type="EMBL" id="JAMFMB010000017">
    <property type="protein sequence ID" value="MCL6284676.1"/>
    <property type="molecule type" value="Genomic_DNA"/>
</dbReference>
<name>A0ABT0Q4A6_9RHOB</name>
<feature type="compositionally biased region" description="Low complexity" evidence="1">
    <location>
        <begin position="57"/>
        <end position="67"/>
    </location>
</feature>
<gene>
    <name evidence="3" type="ORF">M3P21_14155</name>
</gene>
<proteinExistence type="predicted"/>
<feature type="compositionally biased region" description="Polar residues" evidence="1">
    <location>
        <begin position="483"/>
        <end position="493"/>
    </location>
</feature>
<feature type="compositionally biased region" description="Low complexity" evidence="1">
    <location>
        <begin position="84"/>
        <end position="104"/>
    </location>
</feature>
<feature type="compositionally biased region" description="Polar residues" evidence="1">
    <location>
        <begin position="246"/>
        <end position="260"/>
    </location>
</feature>
<dbReference type="InterPro" id="IPR021136">
    <property type="entry name" value="Flagellar_hook_control-like_C"/>
</dbReference>
<dbReference type="Proteomes" id="UP001203880">
    <property type="component" value="Unassembled WGS sequence"/>
</dbReference>
<feature type="region of interest" description="Disordered" evidence="1">
    <location>
        <begin position="48"/>
        <end position="67"/>
    </location>
</feature>
<feature type="compositionally biased region" description="Polar residues" evidence="1">
    <location>
        <begin position="109"/>
        <end position="127"/>
    </location>
</feature>
<keyword evidence="3" id="KW-0969">Cilium</keyword>
<protein>
    <submittedName>
        <fullName evidence="3">Flagellar hook-length control protein FliK</fullName>
    </submittedName>
</protein>
<feature type="compositionally biased region" description="Basic and acidic residues" evidence="1">
    <location>
        <begin position="447"/>
        <end position="456"/>
    </location>
</feature>
<dbReference type="Pfam" id="PF02120">
    <property type="entry name" value="Flg_hook"/>
    <property type="match status" value="1"/>
</dbReference>
<feature type="domain" description="Flagellar hook-length control protein-like C-terminal" evidence="2">
    <location>
        <begin position="376"/>
        <end position="448"/>
    </location>
</feature>
<sequence length="493" mass="50328">MMRSLKLTAFFPDWNETVKKNATESNPLSSSTTKIWCNMLIGNLTSATPGKPVGTGDNSADPPASDAANFADVVASGPSEGADADNASRGAAANHDAQADADSAPETPPDSQGDASTPAQQSDPSQGISEMLAPFSVTQTATQADDLTPGQQMRLDTLPSHTSGQGAAGSGPNVPGNQAATTKAPDQADAMPGTQPPGRTNARFSSANEIGQAGPASGSMQEGRSTILANAAGGQIASLMGLATGSANSTRTAGVPNTSPAPEVGKTGQTASEGPPAGVPPVALRQIPAPQATTGLNSMATNQPDSALPALVESMSADGAQLSRLFSHSRDDLFPIQTRLEATGLGIEAARDAPKPGQAEIARAVASQINDVLLRRGDGSFEIALNPEELGRVRVAMKPGDGIMTLMIAAERPETLDLMRRHIDQLASEFRELGYSAVHVDLSGADDGDRQPDHGTEPGADIAQDGDMDAPELAATAHPALSRGSSTGLDLRL</sequence>
<keyword evidence="3" id="KW-0282">Flagellum</keyword>
<dbReference type="Gene3D" id="3.30.750.140">
    <property type="match status" value="1"/>
</dbReference>
<dbReference type="InterPro" id="IPR038610">
    <property type="entry name" value="FliK-like_C_sf"/>
</dbReference>
<dbReference type="CDD" id="cd17470">
    <property type="entry name" value="T3SS_Flik_C"/>
    <property type="match status" value="1"/>
</dbReference>
<reference evidence="3" key="1">
    <citation type="submission" date="2022-05" db="EMBL/GenBank/DDBJ databases">
        <authorList>
            <person name="Park J.-S."/>
        </authorList>
    </citation>
    <scope>NUCLEOTIDE SEQUENCE</scope>
    <source>
        <strain evidence="3">2012CJ41-6</strain>
    </source>
</reference>
<feature type="region of interest" description="Disordered" evidence="1">
    <location>
        <begin position="143"/>
        <end position="221"/>
    </location>
</feature>
<evidence type="ECO:0000256" key="1">
    <source>
        <dbReference type="SAM" id="MobiDB-lite"/>
    </source>
</evidence>
<feature type="region of interest" description="Disordered" evidence="1">
    <location>
        <begin position="442"/>
        <end position="493"/>
    </location>
</feature>
<accession>A0ABT0Q4A6</accession>
<feature type="region of interest" description="Disordered" evidence="1">
    <location>
        <begin position="246"/>
        <end position="277"/>
    </location>
</feature>
<dbReference type="RefSeq" id="WP_249710781.1">
    <property type="nucleotide sequence ID" value="NZ_JAMFMB010000017.1"/>
</dbReference>
<evidence type="ECO:0000259" key="2">
    <source>
        <dbReference type="Pfam" id="PF02120"/>
    </source>
</evidence>
<organism evidence="3 4">
    <name type="scientific">Ruegeria spongiae</name>
    <dbReference type="NCBI Taxonomy" id="2942209"/>
    <lineage>
        <taxon>Bacteria</taxon>
        <taxon>Pseudomonadati</taxon>
        <taxon>Pseudomonadota</taxon>
        <taxon>Alphaproteobacteria</taxon>
        <taxon>Rhodobacterales</taxon>
        <taxon>Roseobacteraceae</taxon>
        <taxon>Ruegeria</taxon>
    </lineage>
</organism>